<organism evidence="1">
    <name type="scientific">viral metagenome</name>
    <dbReference type="NCBI Taxonomy" id="1070528"/>
    <lineage>
        <taxon>unclassified sequences</taxon>
        <taxon>metagenomes</taxon>
        <taxon>organismal metagenomes</taxon>
    </lineage>
</organism>
<dbReference type="AlphaFoldDB" id="A0A6C0J5A8"/>
<evidence type="ECO:0000313" key="1">
    <source>
        <dbReference type="EMBL" id="QHU00503.1"/>
    </source>
</evidence>
<reference evidence="1" key="1">
    <citation type="journal article" date="2020" name="Nature">
        <title>Giant virus diversity and host interactions through global metagenomics.</title>
        <authorList>
            <person name="Schulz F."/>
            <person name="Roux S."/>
            <person name="Paez-Espino D."/>
            <person name="Jungbluth S."/>
            <person name="Walsh D.A."/>
            <person name="Denef V.J."/>
            <person name="McMahon K.D."/>
            <person name="Konstantinidis K.T."/>
            <person name="Eloe-Fadrosh E.A."/>
            <person name="Kyrpides N.C."/>
            <person name="Woyke T."/>
        </authorList>
    </citation>
    <scope>NUCLEOTIDE SEQUENCE</scope>
    <source>
        <strain evidence="1">GVMAG-M-3300025860-20</strain>
    </source>
</reference>
<sequence>MATQIIEIVEQSIADSEHPIKKLESDIREYANEFISNEPT</sequence>
<protein>
    <submittedName>
        <fullName evidence="1">Uncharacterized protein</fullName>
    </submittedName>
</protein>
<accession>A0A6C0J5A8</accession>
<proteinExistence type="predicted"/>
<dbReference type="EMBL" id="MN740327">
    <property type="protein sequence ID" value="QHU00503.1"/>
    <property type="molecule type" value="Genomic_DNA"/>
</dbReference>
<name>A0A6C0J5A8_9ZZZZ</name>